<feature type="transmembrane region" description="Helical" evidence="1">
    <location>
        <begin position="46"/>
        <end position="69"/>
    </location>
</feature>
<keyword evidence="1" id="KW-0812">Transmembrane</keyword>
<dbReference type="RefSeq" id="WP_138572290.1">
    <property type="nucleotide sequence ID" value="NZ_CP040818.1"/>
</dbReference>
<feature type="domain" description="Potassium channel" evidence="2">
    <location>
        <begin position="63"/>
        <end position="127"/>
    </location>
</feature>
<feature type="transmembrane region" description="Helical" evidence="1">
    <location>
        <begin position="6"/>
        <end position="25"/>
    </location>
</feature>
<dbReference type="Proteomes" id="UP000305888">
    <property type="component" value="Chromosome"/>
</dbReference>
<dbReference type="EMBL" id="CP040818">
    <property type="protein sequence ID" value="QDL91656.1"/>
    <property type="molecule type" value="Genomic_DNA"/>
</dbReference>
<dbReference type="OrthoDB" id="2974133at2"/>
<dbReference type="Gene3D" id="1.10.287.70">
    <property type="match status" value="1"/>
</dbReference>
<dbReference type="Pfam" id="PF07885">
    <property type="entry name" value="Ion_trans_2"/>
    <property type="match status" value="1"/>
</dbReference>
<organism evidence="3 4">
    <name type="scientific">Paroceanicella profunda</name>
    <dbReference type="NCBI Taxonomy" id="2579971"/>
    <lineage>
        <taxon>Bacteria</taxon>
        <taxon>Pseudomonadati</taxon>
        <taxon>Pseudomonadota</taxon>
        <taxon>Alphaproteobacteria</taxon>
        <taxon>Rhodobacterales</taxon>
        <taxon>Paracoccaceae</taxon>
        <taxon>Paroceanicella</taxon>
    </lineage>
</organism>
<keyword evidence="3" id="KW-0406">Ion transport</keyword>
<name>A0A5B8FSA7_9RHOB</name>
<dbReference type="AlphaFoldDB" id="A0A5B8FSA7"/>
<keyword evidence="4" id="KW-1185">Reference proteome</keyword>
<reference evidence="3 4" key="1">
    <citation type="submission" date="2019-06" db="EMBL/GenBank/DDBJ databases">
        <title>Genome sequence of Rhodobacteraceae bacterium D4M1.</title>
        <authorList>
            <person name="Cao J."/>
        </authorList>
    </citation>
    <scope>NUCLEOTIDE SEQUENCE [LARGE SCALE GENOMIC DNA]</scope>
    <source>
        <strain evidence="3 4">D4M1</strain>
    </source>
</reference>
<keyword evidence="1" id="KW-0472">Membrane</keyword>
<keyword evidence="3" id="KW-0813">Transport</keyword>
<dbReference type="SUPFAM" id="SSF81324">
    <property type="entry name" value="Voltage-gated potassium channels"/>
    <property type="match status" value="1"/>
</dbReference>
<feature type="transmembrane region" description="Helical" evidence="1">
    <location>
        <begin position="81"/>
        <end position="100"/>
    </location>
</feature>
<feature type="transmembrane region" description="Helical" evidence="1">
    <location>
        <begin position="112"/>
        <end position="133"/>
    </location>
</feature>
<dbReference type="KEGG" id="ppru:FDP22_07560"/>
<keyword evidence="3" id="KW-0407">Ion channel</keyword>
<evidence type="ECO:0000256" key="1">
    <source>
        <dbReference type="SAM" id="Phobius"/>
    </source>
</evidence>
<dbReference type="GO" id="GO:0034220">
    <property type="term" value="P:monoatomic ion transmembrane transport"/>
    <property type="evidence" value="ECO:0007669"/>
    <property type="project" value="UniProtKB-KW"/>
</dbReference>
<protein>
    <submittedName>
        <fullName evidence="3">Two pore domain potassium channel family protein</fullName>
    </submittedName>
</protein>
<gene>
    <name evidence="3" type="ORF">FDP22_07560</name>
</gene>
<sequence length="149" mass="15849">MANLLLGLAVTVACTVIECAMLAFLGSSLRHRVNRVRAPGFLHDTALIAGALLVLLFGNLAQVWVWAWVLKLLGEFPTVLQAYYFALTSFTTLGYGDVVLSPGRAILGPLAAANGVLMFGLSTGVLIWVIGALTSFGRMRGLPPHDPGR</sequence>
<proteinExistence type="predicted"/>
<evidence type="ECO:0000313" key="3">
    <source>
        <dbReference type="EMBL" id="QDL91656.1"/>
    </source>
</evidence>
<evidence type="ECO:0000259" key="2">
    <source>
        <dbReference type="Pfam" id="PF07885"/>
    </source>
</evidence>
<keyword evidence="1" id="KW-1133">Transmembrane helix</keyword>
<accession>A0A5B8FSA7</accession>
<dbReference type="InterPro" id="IPR013099">
    <property type="entry name" value="K_chnl_dom"/>
</dbReference>
<evidence type="ECO:0000313" key="4">
    <source>
        <dbReference type="Proteomes" id="UP000305888"/>
    </source>
</evidence>